<keyword evidence="2" id="KW-1185">Reference proteome</keyword>
<name>A0A2M9CM99_9MICO</name>
<evidence type="ECO:0000313" key="2">
    <source>
        <dbReference type="Proteomes" id="UP000228758"/>
    </source>
</evidence>
<comment type="caution">
    <text evidence="1">The sequence shown here is derived from an EMBL/GenBank/DDBJ whole genome shotgun (WGS) entry which is preliminary data.</text>
</comment>
<evidence type="ECO:0000313" key="1">
    <source>
        <dbReference type="EMBL" id="PJJ73019.1"/>
    </source>
</evidence>
<proteinExistence type="predicted"/>
<sequence length="104" mass="11933">MTRMGAVPERAPDTLSERDRRILDFEREWSRHVGAKEAAIRERFSLTPARYYQLLNGLIDDVDAVRYDPMLVGRLRRLRDARTAARGTRVFGADGGAGRPFDER</sequence>
<accession>A0A2M9CM99</accession>
<organism evidence="1 2">
    <name type="scientific">Diaminobutyricimonas aerilata</name>
    <dbReference type="NCBI Taxonomy" id="1162967"/>
    <lineage>
        <taxon>Bacteria</taxon>
        <taxon>Bacillati</taxon>
        <taxon>Actinomycetota</taxon>
        <taxon>Actinomycetes</taxon>
        <taxon>Micrococcales</taxon>
        <taxon>Microbacteriaceae</taxon>
        <taxon>Diaminobutyricimonas</taxon>
    </lineage>
</organism>
<reference evidence="1 2" key="1">
    <citation type="submission" date="2017-11" db="EMBL/GenBank/DDBJ databases">
        <title>Genomic Encyclopedia of Archaeal and Bacterial Type Strains, Phase II (KMG-II): From Individual Species to Whole Genera.</title>
        <authorList>
            <person name="Goeker M."/>
        </authorList>
    </citation>
    <scope>NUCLEOTIDE SEQUENCE [LARGE SCALE GENOMIC DNA]</scope>
    <source>
        <strain evidence="1 2">DSM 27393</strain>
    </source>
</reference>
<protein>
    <submittedName>
        <fullName evidence="1">Uncharacterized protein DUF3263</fullName>
    </submittedName>
</protein>
<dbReference type="InterPro" id="IPR021678">
    <property type="entry name" value="DUF3263"/>
</dbReference>
<dbReference type="EMBL" id="PGFF01000001">
    <property type="protein sequence ID" value="PJJ73019.1"/>
    <property type="molecule type" value="Genomic_DNA"/>
</dbReference>
<dbReference type="Pfam" id="PF11662">
    <property type="entry name" value="DUF3263"/>
    <property type="match status" value="1"/>
</dbReference>
<dbReference type="Proteomes" id="UP000228758">
    <property type="component" value="Unassembled WGS sequence"/>
</dbReference>
<dbReference type="AlphaFoldDB" id="A0A2M9CM99"/>
<gene>
    <name evidence="1" type="ORF">CLV46_2599</name>
</gene>